<dbReference type="Proteomes" id="UP000198634">
    <property type="component" value="Unassembled WGS sequence"/>
</dbReference>
<keyword evidence="3" id="KW-1185">Reference proteome</keyword>
<dbReference type="AlphaFoldDB" id="A0A1H9JTB3"/>
<evidence type="ECO:0000313" key="2">
    <source>
        <dbReference type="EMBL" id="SEQ90050.1"/>
    </source>
</evidence>
<protein>
    <submittedName>
        <fullName evidence="2">Uncharacterized protein</fullName>
    </submittedName>
</protein>
<accession>A0A1H9JTB3</accession>
<keyword evidence="1" id="KW-0732">Signal</keyword>
<feature type="signal peptide" evidence="1">
    <location>
        <begin position="1"/>
        <end position="22"/>
    </location>
</feature>
<dbReference type="OrthoDB" id="7862366at2"/>
<name>A0A1H9JTB3_9RHOB</name>
<reference evidence="2 3" key="1">
    <citation type="submission" date="2016-10" db="EMBL/GenBank/DDBJ databases">
        <authorList>
            <person name="de Groot N.N."/>
        </authorList>
    </citation>
    <scope>NUCLEOTIDE SEQUENCE [LARGE SCALE GENOMIC DNA]</scope>
    <source>
        <strain evidence="2 3">DSM 22007</strain>
    </source>
</reference>
<organism evidence="2 3">
    <name type="scientific">Thalassovita taeanensis</name>
    <dbReference type="NCBI Taxonomy" id="657014"/>
    <lineage>
        <taxon>Bacteria</taxon>
        <taxon>Pseudomonadati</taxon>
        <taxon>Pseudomonadota</taxon>
        <taxon>Alphaproteobacteria</taxon>
        <taxon>Rhodobacterales</taxon>
        <taxon>Roseobacteraceae</taxon>
        <taxon>Thalassovita</taxon>
    </lineage>
</organism>
<gene>
    <name evidence="2" type="ORF">SAMN04488092_11619</name>
</gene>
<proteinExistence type="predicted"/>
<feature type="chain" id="PRO_5009300956" evidence="1">
    <location>
        <begin position="23"/>
        <end position="147"/>
    </location>
</feature>
<dbReference type="RefSeq" id="WP_090270966.1">
    <property type="nucleotide sequence ID" value="NZ_FOEP01000016.1"/>
</dbReference>
<evidence type="ECO:0000313" key="3">
    <source>
        <dbReference type="Proteomes" id="UP000198634"/>
    </source>
</evidence>
<dbReference type="EMBL" id="FOEP01000016">
    <property type="protein sequence ID" value="SEQ90050.1"/>
    <property type="molecule type" value="Genomic_DNA"/>
</dbReference>
<dbReference type="STRING" id="657014.SAMN04488092_11619"/>
<evidence type="ECO:0000256" key="1">
    <source>
        <dbReference type="SAM" id="SignalP"/>
    </source>
</evidence>
<sequence>MRLAPLSLALIASLATALPAQAYIAENRLVVTPLSVPGSFEVISRPGTGPREFWCAAASYAQTQLGRPTTSRIFIESGLGPAQTEPGKSAVVYTVAPTPALAQGPRPGEGGNYFVSMRKPGFNLSVSHARSFCSDRDFDAGDSDWFP</sequence>